<accession>A0AAV4PHA4</accession>
<evidence type="ECO:0000256" key="8">
    <source>
        <dbReference type="SAM" id="MobiDB-lite"/>
    </source>
</evidence>
<protein>
    <recommendedName>
        <fullName evidence="9">C2H2-type domain-containing protein</fullName>
    </recommendedName>
</protein>
<evidence type="ECO:0000256" key="2">
    <source>
        <dbReference type="ARBA" id="ARBA00022723"/>
    </source>
</evidence>
<comment type="caution">
    <text evidence="10">The sequence shown here is derived from an EMBL/GenBank/DDBJ whole genome shotgun (WGS) entry which is preliminary data.</text>
</comment>
<keyword evidence="11" id="KW-1185">Reference proteome</keyword>
<dbReference type="PANTHER" id="PTHR16515:SF66">
    <property type="entry name" value="C2H2-TYPE DOMAIN-CONTAINING PROTEIN"/>
    <property type="match status" value="1"/>
</dbReference>
<dbReference type="AlphaFoldDB" id="A0AAV4PHA4"/>
<keyword evidence="4 7" id="KW-0863">Zinc-finger</keyword>
<evidence type="ECO:0000313" key="11">
    <source>
        <dbReference type="Proteomes" id="UP001054837"/>
    </source>
</evidence>
<dbReference type="GO" id="GO:1990837">
    <property type="term" value="F:sequence-specific double-stranded DNA binding"/>
    <property type="evidence" value="ECO:0007669"/>
    <property type="project" value="UniProtKB-ARBA"/>
</dbReference>
<dbReference type="GO" id="GO:0008270">
    <property type="term" value="F:zinc ion binding"/>
    <property type="evidence" value="ECO:0007669"/>
    <property type="project" value="UniProtKB-KW"/>
</dbReference>
<dbReference type="Gene3D" id="3.30.160.60">
    <property type="entry name" value="Classic Zinc Finger"/>
    <property type="match status" value="3"/>
</dbReference>
<keyword evidence="5" id="KW-0862">Zinc</keyword>
<dbReference type="InterPro" id="IPR013087">
    <property type="entry name" value="Znf_C2H2_type"/>
</dbReference>
<dbReference type="FunFam" id="3.30.160.60:FF:000303">
    <property type="entry name" value="Zinc finger protein 41"/>
    <property type="match status" value="1"/>
</dbReference>
<feature type="domain" description="C2H2-type" evidence="9">
    <location>
        <begin position="274"/>
        <end position="302"/>
    </location>
</feature>
<dbReference type="GO" id="GO:0005634">
    <property type="term" value="C:nucleus"/>
    <property type="evidence" value="ECO:0007669"/>
    <property type="project" value="UniProtKB-SubCell"/>
</dbReference>
<keyword evidence="2" id="KW-0479">Metal-binding</keyword>
<feature type="domain" description="C2H2-type" evidence="9">
    <location>
        <begin position="190"/>
        <end position="217"/>
    </location>
</feature>
<feature type="compositionally biased region" description="Basic and acidic residues" evidence="8">
    <location>
        <begin position="1"/>
        <end position="22"/>
    </location>
</feature>
<dbReference type="FunFam" id="3.30.160.60:FF:000557">
    <property type="entry name" value="zinc finger and SCAN domain-containing protein 29"/>
    <property type="match status" value="1"/>
</dbReference>
<evidence type="ECO:0000259" key="9">
    <source>
        <dbReference type="PROSITE" id="PS50157"/>
    </source>
</evidence>
<dbReference type="SUPFAM" id="SSF57667">
    <property type="entry name" value="beta-beta-alpha zinc fingers"/>
    <property type="match status" value="3"/>
</dbReference>
<feature type="domain" description="C2H2-type" evidence="9">
    <location>
        <begin position="218"/>
        <end position="245"/>
    </location>
</feature>
<dbReference type="PROSITE" id="PS00028">
    <property type="entry name" value="ZINC_FINGER_C2H2_1"/>
    <property type="match status" value="3"/>
</dbReference>
<evidence type="ECO:0000256" key="4">
    <source>
        <dbReference type="ARBA" id="ARBA00022771"/>
    </source>
</evidence>
<keyword evidence="3" id="KW-0677">Repeat</keyword>
<dbReference type="GO" id="GO:0010468">
    <property type="term" value="P:regulation of gene expression"/>
    <property type="evidence" value="ECO:0007669"/>
    <property type="project" value="TreeGrafter"/>
</dbReference>
<dbReference type="InterPro" id="IPR050331">
    <property type="entry name" value="Zinc_finger"/>
</dbReference>
<keyword evidence="6" id="KW-0539">Nucleus</keyword>
<dbReference type="SMART" id="SM00355">
    <property type="entry name" value="ZnF_C2H2"/>
    <property type="match status" value="4"/>
</dbReference>
<dbReference type="Pfam" id="PF00096">
    <property type="entry name" value="zf-C2H2"/>
    <property type="match status" value="3"/>
</dbReference>
<gene>
    <name evidence="10" type="ORF">CDAR_280011</name>
</gene>
<dbReference type="EMBL" id="BPLQ01002920">
    <property type="protein sequence ID" value="GIX96459.1"/>
    <property type="molecule type" value="Genomic_DNA"/>
</dbReference>
<feature type="domain" description="C2H2-type" evidence="9">
    <location>
        <begin position="246"/>
        <end position="273"/>
    </location>
</feature>
<proteinExistence type="predicted"/>
<evidence type="ECO:0000256" key="1">
    <source>
        <dbReference type="ARBA" id="ARBA00004123"/>
    </source>
</evidence>
<feature type="region of interest" description="Disordered" evidence="8">
    <location>
        <begin position="1"/>
        <end position="26"/>
    </location>
</feature>
<dbReference type="Proteomes" id="UP001054837">
    <property type="component" value="Unassembled WGS sequence"/>
</dbReference>
<dbReference type="PANTHER" id="PTHR16515">
    <property type="entry name" value="PR DOMAIN ZINC FINGER PROTEIN"/>
    <property type="match status" value="1"/>
</dbReference>
<sequence>MSEDEKTSGSFRDSFEGEKDDQTLPETLPRVPAAHHMQNLLARGNVEDGPTEPSSNLFHRILDPINPIFFDMGVAGEQVVRSSEELRQSADYSLLQPTLDKNDLSNTNNFLSRSCMWNEIMGNFENNPDENSDQPLELSMEEASYKTDVISDSENNSCKMIQSNIFASSPDCSSSALSSSNNSRNEEKRHVCGVCQKVFSSSSNLSRHKRAHTGKKSHVCNTCPKTFRRADCLKTHMRVHTGEKPYTCDICQKSFPQSSGLAEHAGVHSTYKPHRCDYCDFKSAHKRSLKEHLRRCHSEHKEECPLCYDFYSKESLHFHKRKRK</sequence>
<evidence type="ECO:0000256" key="5">
    <source>
        <dbReference type="ARBA" id="ARBA00022833"/>
    </source>
</evidence>
<reference evidence="10 11" key="1">
    <citation type="submission" date="2021-06" db="EMBL/GenBank/DDBJ databases">
        <title>Caerostris darwini draft genome.</title>
        <authorList>
            <person name="Kono N."/>
            <person name="Arakawa K."/>
        </authorList>
    </citation>
    <scope>NUCLEOTIDE SEQUENCE [LARGE SCALE GENOMIC DNA]</scope>
</reference>
<name>A0AAV4PHA4_9ARAC</name>
<dbReference type="InterPro" id="IPR036236">
    <property type="entry name" value="Znf_C2H2_sf"/>
</dbReference>
<evidence type="ECO:0000313" key="10">
    <source>
        <dbReference type="EMBL" id="GIX96459.1"/>
    </source>
</evidence>
<dbReference type="FunFam" id="3.30.160.60:FF:000688">
    <property type="entry name" value="zinc finger protein 197 isoform X1"/>
    <property type="match status" value="1"/>
</dbReference>
<evidence type="ECO:0000256" key="7">
    <source>
        <dbReference type="PROSITE-ProRule" id="PRU00042"/>
    </source>
</evidence>
<dbReference type="PROSITE" id="PS50157">
    <property type="entry name" value="ZINC_FINGER_C2H2_2"/>
    <property type="match status" value="4"/>
</dbReference>
<evidence type="ECO:0000256" key="3">
    <source>
        <dbReference type="ARBA" id="ARBA00022737"/>
    </source>
</evidence>
<comment type="subcellular location">
    <subcellularLocation>
        <location evidence="1">Nucleus</location>
    </subcellularLocation>
</comment>
<organism evidence="10 11">
    <name type="scientific">Caerostris darwini</name>
    <dbReference type="NCBI Taxonomy" id="1538125"/>
    <lineage>
        <taxon>Eukaryota</taxon>
        <taxon>Metazoa</taxon>
        <taxon>Ecdysozoa</taxon>
        <taxon>Arthropoda</taxon>
        <taxon>Chelicerata</taxon>
        <taxon>Arachnida</taxon>
        <taxon>Araneae</taxon>
        <taxon>Araneomorphae</taxon>
        <taxon>Entelegynae</taxon>
        <taxon>Araneoidea</taxon>
        <taxon>Araneidae</taxon>
        <taxon>Caerostris</taxon>
    </lineage>
</organism>
<evidence type="ECO:0000256" key="6">
    <source>
        <dbReference type="ARBA" id="ARBA00023242"/>
    </source>
</evidence>